<accession>A0ACB0JW76</accession>
<evidence type="ECO:0000313" key="1">
    <source>
        <dbReference type="EMBL" id="CAJ2648567.1"/>
    </source>
</evidence>
<proteinExistence type="predicted"/>
<organism evidence="1 2">
    <name type="scientific">Trifolium pratense</name>
    <name type="common">Red clover</name>
    <dbReference type="NCBI Taxonomy" id="57577"/>
    <lineage>
        <taxon>Eukaryota</taxon>
        <taxon>Viridiplantae</taxon>
        <taxon>Streptophyta</taxon>
        <taxon>Embryophyta</taxon>
        <taxon>Tracheophyta</taxon>
        <taxon>Spermatophyta</taxon>
        <taxon>Magnoliopsida</taxon>
        <taxon>eudicotyledons</taxon>
        <taxon>Gunneridae</taxon>
        <taxon>Pentapetalae</taxon>
        <taxon>rosids</taxon>
        <taxon>fabids</taxon>
        <taxon>Fabales</taxon>
        <taxon>Fabaceae</taxon>
        <taxon>Papilionoideae</taxon>
        <taxon>50 kb inversion clade</taxon>
        <taxon>NPAAA clade</taxon>
        <taxon>Hologalegina</taxon>
        <taxon>IRL clade</taxon>
        <taxon>Trifolieae</taxon>
        <taxon>Trifolium</taxon>
    </lineage>
</organism>
<keyword evidence="2" id="KW-1185">Reference proteome</keyword>
<protein>
    <submittedName>
        <fullName evidence="1">Uncharacterized protein</fullName>
    </submittedName>
</protein>
<name>A0ACB0JW76_TRIPR</name>
<sequence length="433" mass="50418">MRKNKNSKRKENIDPSKILIQSQSATINDSPDDILCHLSTISPSVESIDDFSDEILCHILSFLPTKEAFRTTVLSKRWLFLCYSLPVIYYDDNVKSHFPQFMEAIMFSPHSQHKTLKSLILKFHSCNKYLDDTAGCFPFDKWMEAAKSRNLEELDISYLLGIPLVPTIFCRKTLVVLNLTGISVATMLHCSVDLPLLEFLSLSEVHFKHMEDLMKLLSGCPKLLDLRTRHVTATTGITTGGYFKPLSKLFYADICLFEVPVRAVSNVEHLVLRKLWMWESFLNEEINSYYKSYPVFENLVILSLLWVDPGFIRDWEYEVVNMFQNCPKLEEFNMSKWWNLNLPNSKDKEDWKYPDHVPECVSSHLKICKINDYQAVEADFRFVTYILQNANHLQSMEINYSKNRNSMENHQFIEDLSSCPRISPVCEFSINPR</sequence>
<gene>
    <name evidence="1" type="ORF">MILVUS5_LOCUS16890</name>
</gene>
<dbReference type="EMBL" id="CASHSV030000109">
    <property type="protein sequence ID" value="CAJ2648567.1"/>
    <property type="molecule type" value="Genomic_DNA"/>
</dbReference>
<evidence type="ECO:0000313" key="2">
    <source>
        <dbReference type="Proteomes" id="UP001177021"/>
    </source>
</evidence>
<dbReference type="Proteomes" id="UP001177021">
    <property type="component" value="Unassembled WGS sequence"/>
</dbReference>
<reference evidence="1" key="1">
    <citation type="submission" date="2023-10" db="EMBL/GenBank/DDBJ databases">
        <authorList>
            <person name="Rodriguez Cubillos JULIANA M."/>
            <person name="De Vega J."/>
        </authorList>
    </citation>
    <scope>NUCLEOTIDE SEQUENCE</scope>
</reference>
<comment type="caution">
    <text evidence="1">The sequence shown here is derived from an EMBL/GenBank/DDBJ whole genome shotgun (WGS) entry which is preliminary data.</text>
</comment>